<dbReference type="SUPFAM" id="SSF57850">
    <property type="entry name" value="RING/U-box"/>
    <property type="match status" value="1"/>
</dbReference>
<feature type="compositionally biased region" description="Pro residues" evidence="5">
    <location>
        <begin position="1"/>
        <end position="12"/>
    </location>
</feature>
<dbReference type="InterPro" id="IPR052788">
    <property type="entry name" value="RING-type_E3_ligase_ATL"/>
</dbReference>
<dbReference type="InterPro" id="IPR013083">
    <property type="entry name" value="Znf_RING/FYVE/PHD"/>
</dbReference>
<name>A0AAV5E206_ELECO</name>
<sequence>MSWNMGPPPGPAAPGTAAEAQHALSSSPGGGDASFDTNMVIILAALLFALLFALGLNSLVRCLLRWARRGSPPVGETGGRNASGRSGGSGGLKKRALRGIPVEVYGACGADGAPTVAADVCAICLGEFADGDKVRVLPRCAHGFHVRCVDTWLASHDSCPTCRGSVLDGAPPRSSANAASAASTPAAAAAAGGGSQRPGSEVVITVAIG</sequence>
<dbReference type="Proteomes" id="UP001054889">
    <property type="component" value="Unassembled WGS sequence"/>
</dbReference>
<evidence type="ECO:0000256" key="5">
    <source>
        <dbReference type="SAM" id="MobiDB-lite"/>
    </source>
</evidence>
<feature type="transmembrane region" description="Helical" evidence="6">
    <location>
        <begin position="39"/>
        <end position="60"/>
    </location>
</feature>
<evidence type="ECO:0000313" key="8">
    <source>
        <dbReference type="EMBL" id="GJN17324.1"/>
    </source>
</evidence>
<dbReference type="FunFam" id="3.30.40.10:FF:000404">
    <property type="entry name" value="RING-H2 finger protein ATL72-like"/>
    <property type="match status" value="1"/>
</dbReference>
<accession>A0AAV5E206</accession>
<keyword evidence="9" id="KW-1185">Reference proteome</keyword>
<evidence type="ECO:0000313" key="9">
    <source>
        <dbReference type="Proteomes" id="UP001054889"/>
    </source>
</evidence>
<feature type="domain" description="RING-type" evidence="7">
    <location>
        <begin position="121"/>
        <end position="163"/>
    </location>
</feature>
<gene>
    <name evidence="8" type="primary">gb04381</name>
    <name evidence="8" type="ORF">PR202_gb04381</name>
</gene>
<evidence type="ECO:0000256" key="4">
    <source>
        <dbReference type="PROSITE-ProRule" id="PRU00175"/>
    </source>
</evidence>
<dbReference type="GO" id="GO:0008270">
    <property type="term" value="F:zinc ion binding"/>
    <property type="evidence" value="ECO:0007669"/>
    <property type="project" value="UniProtKB-KW"/>
</dbReference>
<keyword evidence="1" id="KW-0479">Metal-binding</keyword>
<keyword evidence="6" id="KW-0472">Membrane</keyword>
<feature type="region of interest" description="Disordered" evidence="5">
    <location>
        <begin position="72"/>
        <end position="93"/>
    </location>
</feature>
<dbReference type="AlphaFoldDB" id="A0AAV5E206"/>
<organism evidence="8 9">
    <name type="scientific">Eleusine coracana subsp. coracana</name>
    <dbReference type="NCBI Taxonomy" id="191504"/>
    <lineage>
        <taxon>Eukaryota</taxon>
        <taxon>Viridiplantae</taxon>
        <taxon>Streptophyta</taxon>
        <taxon>Embryophyta</taxon>
        <taxon>Tracheophyta</taxon>
        <taxon>Spermatophyta</taxon>
        <taxon>Magnoliopsida</taxon>
        <taxon>Liliopsida</taxon>
        <taxon>Poales</taxon>
        <taxon>Poaceae</taxon>
        <taxon>PACMAD clade</taxon>
        <taxon>Chloridoideae</taxon>
        <taxon>Cynodonteae</taxon>
        <taxon>Eleusininae</taxon>
        <taxon>Eleusine</taxon>
    </lineage>
</organism>
<evidence type="ECO:0000256" key="6">
    <source>
        <dbReference type="SAM" id="Phobius"/>
    </source>
</evidence>
<evidence type="ECO:0000259" key="7">
    <source>
        <dbReference type="PROSITE" id="PS50089"/>
    </source>
</evidence>
<dbReference type="EMBL" id="BQKI01000073">
    <property type="protein sequence ID" value="GJN17324.1"/>
    <property type="molecule type" value="Genomic_DNA"/>
</dbReference>
<dbReference type="PROSITE" id="PS50089">
    <property type="entry name" value="ZF_RING_2"/>
    <property type="match status" value="1"/>
</dbReference>
<comment type="caution">
    <text evidence="8">The sequence shown here is derived from an EMBL/GenBank/DDBJ whole genome shotgun (WGS) entry which is preliminary data.</text>
</comment>
<dbReference type="Gene3D" id="3.30.40.10">
    <property type="entry name" value="Zinc/RING finger domain, C3HC4 (zinc finger)"/>
    <property type="match status" value="1"/>
</dbReference>
<keyword evidence="3" id="KW-0862">Zinc</keyword>
<reference evidence="8" key="1">
    <citation type="journal article" date="2018" name="DNA Res.">
        <title>Multiple hybrid de novo genome assembly of finger millet, an orphan allotetraploid crop.</title>
        <authorList>
            <person name="Hatakeyama M."/>
            <person name="Aluri S."/>
            <person name="Balachadran M.T."/>
            <person name="Sivarajan S.R."/>
            <person name="Patrignani A."/>
            <person name="Gruter S."/>
            <person name="Poveda L."/>
            <person name="Shimizu-Inatsugi R."/>
            <person name="Baeten J."/>
            <person name="Francoijs K.J."/>
            <person name="Nataraja K.N."/>
            <person name="Reddy Y.A.N."/>
            <person name="Phadnis S."/>
            <person name="Ravikumar R.L."/>
            <person name="Schlapbach R."/>
            <person name="Sreeman S.M."/>
            <person name="Shimizu K.K."/>
        </authorList>
    </citation>
    <scope>NUCLEOTIDE SEQUENCE</scope>
</reference>
<dbReference type="Pfam" id="PF13639">
    <property type="entry name" value="zf-RING_2"/>
    <property type="match status" value="1"/>
</dbReference>
<reference evidence="8" key="2">
    <citation type="submission" date="2021-12" db="EMBL/GenBank/DDBJ databases">
        <title>Resequencing data analysis of finger millet.</title>
        <authorList>
            <person name="Hatakeyama M."/>
            <person name="Aluri S."/>
            <person name="Balachadran M.T."/>
            <person name="Sivarajan S.R."/>
            <person name="Poveda L."/>
            <person name="Shimizu-Inatsugi R."/>
            <person name="Schlapbach R."/>
            <person name="Sreeman S.M."/>
            <person name="Shimizu K.K."/>
        </authorList>
    </citation>
    <scope>NUCLEOTIDE SEQUENCE</scope>
</reference>
<protein>
    <recommendedName>
        <fullName evidence="7">RING-type domain-containing protein</fullName>
    </recommendedName>
</protein>
<dbReference type="InterPro" id="IPR001841">
    <property type="entry name" value="Znf_RING"/>
</dbReference>
<dbReference type="SMART" id="SM00184">
    <property type="entry name" value="RING"/>
    <property type="match status" value="1"/>
</dbReference>
<proteinExistence type="predicted"/>
<keyword evidence="6" id="KW-1133">Transmembrane helix</keyword>
<evidence type="ECO:0000256" key="3">
    <source>
        <dbReference type="ARBA" id="ARBA00022833"/>
    </source>
</evidence>
<keyword evidence="2 4" id="KW-0863">Zinc-finger</keyword>
<dbReference type="CDD" id="cd16461">
    <property type="entry name" value="RING-H2_EL5-like"/>
    <property type="match status" value="1"/>
</dbReference>
<dbReference type="PANTHER" id="PTHR45798">
    <property type="entry name" value="RING-H2 FINGER PROTEIN ATL61-RELATED-RELATED"/>
    <property type="match status" value="1"/>
</dbReference>
<evidence type="ECO:0000256" key="2">
    <source>
        <dbReference type="ARBA" id="ARBA00022771"/>
    </source>
</evidence>
<keyword evidence="6" id="KW-0812">Transmembrane</keyword>
<feature type="region of interest" description="Disordered" evidence="5">
    <location>
        <begin position="1"/>
        <end position="29"/>
    </location>
</feature>
<evidence type="ECO:0000256" key="1">
    <source>
        <dbReference type="ARBA" id="ARBA00022723"/>
    </source>
</evidence>
<dbReference type="PANTHER" id="PTHR45798:SF64">
    <property type="entry name" value="OS01G0822800 PROTEIN"/>
    <property type="match status" value="1"/>
</dbReference>